<protein>
    <recommendedName>
        <fullName evidence="3">WavE lipopolysaccharide synthesis</fullName>
    </recommendedName>
</protein>
<organism evidence="1 2">
    <name type="scientific">Pantoea vagans</name>
    <dbReference type="NCBI Taxonomy" id="470934"/>
    <lineage>
        <taxon>Bacteria</taxon>
        <taxon>Pseudomonadati</taxon>
        <taxon>Pseudomonadota</taxon>
        <taxon>Gammaproteobacteria</taxon>
        <taxon>Enterobacterales</taxon>
        <taxon>Erwiniaceae</taxon>
        <taxon>Pantoea</taxon>
    </lineage>
</organism>
<evidence type="ECO:0000313" key="1">
    <source>
        <dbReference type="EMBL" id="AVV38423.1"/>
    </source>
</evidence>
<dbReference type="InterPro" id="IPR011122">
    <property type="entry name" value="WavE"/>
</dbReference>
<accession>A0AAN1TWE0</accession>
<sequence>MHPDNLISQSEVSIIIQGGILNSSRELDNDFIFNLNLTLDNFPKAEIIVSTWKADDVIEDNLRISYPGIKFLFNEDVGSISKNVDGVNVVSNVNRMLVSSLNGLRCASKKYSIKMRTDSYLYNDNILTCLSDYFLGNKFLSVEDIRRQNEYTVFSRHLINCNLFARNPYSQLPFLYHPGDIMVAGLTDDVLSFFDIPLADESIFQHCKSMMNACYMRFVPEQYVWVKNLERSIKGFEFSGNFSRNAAEVERSEKIYVNNFLPLDSARLGFVWRKHKEVYFNKGWSSLYQPFDWVDLYSRYIRKQNCSRPLIWHLRLLQITLMKVYFFFRTQLLKLPYVRKIAYRLFVKRGN</sequence>
<dbReference type="AlphaFoldDB" id="A0AAN1TWE0"/>
<evidence type="ECO:0000313" key="2">
    <source>
        <dbReference type="Proteomes" id="UP000241538"/>
    </source>
</evidence>
<name>A0AAN1TWE0_9GAMM</name>
<dbReference type="EMBL" id="CP028349">
    <property type="protein sequence ID" value="AVV38423.1"/>
    <property type="molecule type" value="Genomic_DNA"/>
</dbReference>
<dbReference type="RefSeq" id="WP_033783645.1">
    <property type="nucleotide sequence ID" value="NZ_CP028349.1"/>
</dbReference>
<evidence type="ECO:0008006" key="3">
    <source>
        <dbReference type="Google" id="ProtNLM"/>
    </source>
</evidence>
<reference evidence="1 2" key="1">
    <citation type="journal article" date="2018" name="Int J Genomics">
        <title>Comparative Genomics Analysis of Plasmid pPV989-94 from a Clinical Isolate of Pantoea vagans PV989.</title>
        <authorList>
            <person name="Xu L."/>
            <person name="Yin M."/>
            <person name="Zhu T."/>
            <person name="Lu J."/>
            <person name="Bao Q."/>
        </authorList>
    </citation>
    <scope>NUCLEOTIDE SEQUENCE [LARGE SCALE GENOMIC DNA]</scope>
    <source>
        <strain evidence="1 2">PV989</strain>
    </source>
</reference>
<dbReference type="Pfam" id="PF07507">
    <property type="entry name" value="WavE"/>
    <property type="match status" value="1"/>
</dbReference>
<gene>
    <name evidence="1" type="ORF">C9381_14990</name>
</gene>
<dbReference type="Proteomes" id="UP000241538">
    <property type="component" value="Chromosome"/>
</dbReference>
<proteinExistence type="predicted"/>